<dbReference type="InterPro" id="IPR032474">
    <property type="entry name" value="Argonaute_N"/>
</dbReference>
<dbReference type="RefSeq" id="XP_020120670.1">
    <property type="nucleotide sequence ID" value="XM_020266347.1"/>
</dbReference>
<dbReference type="Pfam" id="PF08699">
    <property type="entry name" value="ArgoL1"/>
    <property type="match status" value="1"/>
</dbReference>
<dbReference type="InterPro" id="IPR036397">
    <property type="entry name" value="RNaseH_sf"/>
</dbReference>
<feature type="region of interest" description="Disordered" evidence="1">
    <location>
        <begin position="923"/>
        <end position="949"/>
    </location>
</feature>
<dbReference type="Pfam" id="PF02170">
    <property type="entry name" value="PAZ"/>
    <property type="match status" value="1"/>
</dbReference>
<dbReference type="Pfam" id="PF16486">
    <property type="entry name" value="ArgoN"/>
    <property type="match status" value="1"/>
</dbReference>
<evidence type="ECO:0000313" key="6">
    <source>
        <dbReference type="Proteomes" id="UP000214365"/>
    </source>
</evidence>
<evidence type="ECO:0000313" key="5">
    <source>
        <dbReference type="EMBL" id="OKL60549.1"/>
    </source>
</evidence>
<organism evidence="5 6">
    <name type="scientific">Talaromyces atroroseus</name>
    <dbReference type="NCBI Taxonomy" id="1441469"/>
    <lineage>
        <taxon>Eukaryota</taxon>
        <taxon>Fungi</taxon>
        <taxon>Dikarya</taxon>
        <taxon>Ascomycota</taxon>
        <taxon>Pezizomycotina</taxon>
        <taxon>Eurotiomycetes</taxon>
        <taxon>Eurotiomycetidae</taxon>
        <taxon>Eurotiales</taxon>
        <taxon>Trichocomaceae</taxon>
        <taxon>Talaromyces</taxon>
        <taxon>Talaromyces sect. Trachyspermi</taxon>
    </lineage>
</organism>
<dbReference type="Gene3D" id="2.170.260.10">
    <property type="entry name" value="paz domain"/>
    <property type="match status" value="1"/>
</dbReference>
<dbReference type="PANTHER" id="PTHR22891">
    <property type="entry name" value="EUKARYOTIC TRANSLATION INITIATION FACTOR 2C"/>
    <property type="match status" value="1"/>
</dbReference>
<proteinExistence type="predicted"/>
<feature type="compositionally biased region" description="Acidic residues" evidence="1">
    <location>
        <begin position="923"/>
        <end position="932"/>
    </location>
</feature>
<dbReference type="Pfam" id="PF16487">
    <property type="entry name" value="ArgoMid"/>
    <property type="match status" value="1"/>
</dbReference>
<accession>A0A1Q5Q948</accession>
<dbReference type="InterPro" id="IPR003165">
    <property type="entry name" value="Piwi"/>
</dbReference>
<dbReference type="Gene3D" id="3.30.420.10">
    <property type="entry name" value="Ribonuclease H-like superfamily/Ribonuclease H"/>
    <property type="match status" value="1"/>
</dbReference>
<dbReference type="Pfam" id="PF16488">
    <property type="entry name" value="ArgoL2"/>
    <property type="match status" value="1"/>
</dbReference>
<dbReference type="Pfam" id="PF02171">
    <property type="entry name" value="Piwi"/>
    <property type="match status" value="1"/>
</dbReference>
<feature type="domain" description="Piwi" evidence="3">
    <location>
        <begin position="614"/>
        <end position="921"/>
    </location>
</feature>
<dbReference type="EMBL" id="LFMY01000005">
    <property type="protein sequence ID" value="OKL60549.1"/>
    <property type="molecule type" value="Genomic_DNA"/>
</dbReference>
<dbReference type="InterPro" id="IPR032473">
    <property type="entry name" value="Argonaute_Mid_dom"/>
</dbReference>
<dbReference type="OrthoDB" id="10252740at2759"/>
<dbReference type="SUPFAM" id="SSF53098">
    <property type="entry name" value="Ribonuclease H-like"/>
    <property type="match status" value="1"/>
</dbReference>
<evidence type="ECO:0000259" key="4">
    <source>
        <dbReference type="SMART" id="SM01163"/>
    </source>
</evidence>
<dbReference type="GeneID" id="31003820"/>
<dbReference type="SMART" id="SM00949">
    <property type="entry name" value="PAZ"/>
    <property type="match status" value="1"/>
</dbReference>
<reference evidence="5 6" key="1">
    <citation type="submission" date="2015-06" db="EMBL/GenBank/DDBJ databases">
        <title>Talaromyces atroroseus IBT 11181 draft genome.</title>
        <authorList>
            <person name="Rasmussen K.B."/>
            <person name="Rasmussen S."/>
            <person name="Petersen B."/>
            <person name="Sicheritz-Ponten T."/>
            <person name="Mortensen U.H."/>
            <person name="Thrane U."/>
        </authorList>
    </citation>
    <scope>NUCLEOTIDE SEQUENCE [LARGE SCALE GENOMIC DNA]</scope>
    <source>
        <strain evidence="5 6">IBT 11181</strain>
    </source>
</reference>
<evidence type="ECO:0000259" key="3">
    <source>
        <dbReference type="SMART" id="SM00950"/>
    </source>
</evidence>
<dbReference type="CDD" id="cd04657">
    <property type="entry name" value="Piwi_ago-like"/>
    <property type="match status" value="1"/>
</dbReference>
<dbReference type="InterPro" id="IPR045246">
    <property type="entry name" value="Piwi_ago-like"/>
</dbReference>
<comment type="caution">
    <text evidence="5">The sequence shown here is derived from an EMBL/GenBank/DDBJ whole genome shotgun (WGS) entry which is preliminary data.</text>
</comment>
<dbReference type="CDD" id="cd02846">
    <property type="entry name" value="PAZ_argonaute_like"/>
    <property type="match status" value="1"/>
</dbReference>
<feature type="domain" description="PAZ" evidence="2">
    <location>
        <begin position="334"/>
        <end position="463"/>
    </location>
</feature>
<dbReference type="SUPFAM" id="SSF101690">
    <property type="entry name" value="PAZ domain"/>
    <property type="match status" value="1"/>
</dbReference>
<dbReference type="InterPro" id="IPR014811">
    <property type="entry name" value="ArgoL1"/>
</dbReference>
<feature type="compositionally biased region" description="Low complexity" evidence="1">
    <location>
        <begin position="936"/>
        <end position="947"/>
    </location>
</feature>
<dbReference type="InterPro" id="IPR003100">
    <property type="entry name" value="PAZ_dom"/>
</dbReference>
<dbReference type="InterPro" id="IPR012337">
    <property type="entry name" value="RNaseH-like_sf"/>
</dbReference>
<dbReference type="SMART" id="SM00950">
    <property type="entry name" value="Piwi"/>
    <property type="match status" value="1"/>
</dbReference>
<dbReference type="AlphaFoldDB" id="A0A1Q5Q948"/>
<dbReference type="Gene3D" id="3.40.50.2300">
    <property type="match status" value="1"/>
</dbReference>
<evidence type="ECO:0000256" key="1">
    <source>
        <dbReference type="SAM" id="MobiDB-lite"/>
    </source>
</evidence>
<keyword evidence="6" id="KW-1185">Reference proteome</keyword>
<dbReference type="InterPro" id="IPR032472">
    <property type="entry name" value="ArgoL2"/>
</dbReference>
<sequence>MASLSGDPAREPKPFVNPYKNLDLPPVAFTLGKPPHRPLSFSGYASSFAVHHPSQKDTGMSGISGPMPLRAAGDKKEPLTFTKTDNVFQQYVDGVTNVARPGFNTTGREVELQVNAYPITKFPTQNVFQYDVTIVKVGKEHEAPPPRARKLVWDSPARKNKYKQILFDGSKLAWSCISYDDPHGVLVDLSAHPGGNGNGNTPGYRLIVRKSKSINLQVLEQWLLKKGPFDERVLEAMNFLDHLLREWPSTKFTPIKRAFYDQTEEGHNFDNTIDIRKGFYQAIRPAMGGRLVVNVDSVLCAFWRQVSLISLADSFLEKFDWGKTAQAMKPKNVDPHASFRGYVYSPAHRHIWNKLKHLEVKPVFEGNTVNRTFNIHAITTQDAHTKKFKWTDSATGRERDISVFDYFKQKYNKTLFCPQLPVVEMTKKDTFYPMECLHVAGLQRYNHKLSERQTTDMLKMAVRRPQMRFGDIVKAKAKLNHGQDPILQHFGMQISPNMLVTKARLLPSPEIQFGGNAKISPQTQGRWDLRGKKFLEANKTPLKSWGVGIIKQGRGALPVAQAEEWTQGFMKQYAGHGGKVVSRPTIMELTGDTAEAVYRLFMATGNNAKQRPQLLLFIAPNKDVMVYNRIKKSCDCRFGVPSQVVQKAHVEKKMPQYMSNVAMKVNAKLGGVTCKAVPRQSDAMHRPGSIIIGADVSHAAPGSFAPSLAAISVSADQNGAKYMGSCQTGDSRVEIINEYNMKEMLTPLVDEWTKTVGNGRRPQNVYYFRDGVSTGQFAQVLEKEVPVIKDVIFNGSGDKVPPKITVVIGNKRHHIRGAPRPTDKTAGDKNGNALPGTLIERDVTSPHDWDFLLIAHVALQGTAQPVHYHVIRDEMKHQPAQLQNMIYNHCYQYVRSTTSVSLFPAIYYAHLISNRARCQSADEFVEGSDESPENSGPKQGGPKPLLPMAKNETRNNLEMWFV</sequence>
<dbReference type="SMART" id="SM01163">
    <property type="entry name" value="DUF1785"/>
    <property type="match status" value="1"/>
</dbReference>
<name>A0A1Q5Q948_TALAT</name>
<gene>
    <name evidence="5" type="ORF">UA08_04065</name>
</gene>
<evidence type="ECO:0008006" key="7">
    <source>
        <dbReference type="Google" id="ProtNLM"/>
    </source>
</evidence>
<dbReference type="STRING" id="1441469.A0A1Q5Q948"/>
<dbReference type="GO" id="GO:0003723">
    <property type="term" value="F:RNA binding"/>
    <property type="evidence" value="ECO:0007669"/>
    <property type="project" value="InterPro"/>
</dbReference>
<dbReference type="InterPro" id="IPR036085">
    <property type="entry name" value="PAZ_dom_sf"/>
</dbReference>
<protein>
    <recommendedName>
        <fullName evidence="7">Protein argonaute</fullName>
    </recommendedName>
</protein>
<feature type="domain" description="Argonaute linker 1" evidence="4">
    <location>
        <begin position="253"/>
        <end position="305"/>
    </location>
</feature>
<evidence type="ECO:0000259" key="2">
    <source>
        <dbReference type="SMART" id="SM00949"/>
    </source>
</evidence>
<dbReference type="Proteomes" id="UP000214365">
    <property type="component" value="Unassembled WGS sequence"/>
</dbReference>